<dbReference type="EMBL" id="KN839124">
    <property type="protein sequence ID" value="KIJ90714.1"/>
    <property type="molecule type" value="Genomic_DNA"/>
</dbReference>
<feature type="transmembrane region" description="Helical" evidence="1">
    <location>
        <begin position="102"/>
        <end position="120"/>
    </location>
</feature>
<proteinExistence type="predicted"/>
<protein>
    <submittedName>
        <fullName evidence="2">Uncharacterized protein</fullName>
    </submittedName>
</protein>
<reference evidence="2 3" key="1">
    <citation type="submission" date="2014-04" db="EMBL/GenBank/DDBJ databases">
        <authorList>
            <consortium name="DOE Joint Genome Institute"/>
            <person name="Kuo A."/>
            <person name="Kohler A."/>
            <person name="Nagy L.G."/>
            <person name="Floudas D."/>
            <person name="Copeland A."/>
            <person name="Barry K.W."/>
            <person name="Cichocki N."/>
            <person name="Veneault-Fourrey C."/>
            <person name="LaButti K."/>
            <person name="Lindquist E.A."/>
            <person name="Lipzen A."/>
            <person name="Lundell T."/>
            <person name="Morin E."/>
            <person name="Murat C."/>
            <person name="Sun H."/>
            <person name="Tunlid A."/>
            <person name="Henrissat B."/>
            <person name="Grigoriev I.V."/>
            <person name="Hibbett D.S."/>
            <person name="Martin F."/>
            <person name="Nordberg H.P."/>
            <person name="Cantor M.N."/>
            <person name="Hua S.X."/>
        </authorList>
    </citation>
    <scope>NUCLEOTIDE SEQUENCE [LARGE SCALE GENOMIC DNA]</scope>
    <source>
        <strain evidence="2 3">LaAM-08-1</strain>
    </source>
</reference>
<feature type="transmembrane region" description="Helical" evidence="1">
    <location>
        <begin position="12"/>
        <end position="32"/>
    </location>
</feature>
<organism evidence="2 3">
    <name type="scientific">Laccaria amethystina LaAM-08-1</name>
    <dbReference type="NCBI Taxonomy" id="1095629"/>
    <lineage>
        <taxon>Eukaryota</taxon>
        <taxon>Fungi</taxon>
        <taxon>Dikarya</taxon>
        <taxon>Basidiomycota</taxon>
        <taxon>Agaricomycotina</taxon>
        <taxon>Agaricomycetes</taxon>
        <taxon>Agaricomycetidae</taxon>
        <taxon>Agaricales</taxon>
        <taxon>Agaricineae</taxon>
        <taxon>Hydnangiaceae</taxon>
        <taxon>Laccaria</taxon>
    </lineage>
</organism>
<evidence type="ECO:0000313" key="2">
    <source>
        <dbReference type="EMBL" id="KIJ90714.1"/>
    </source>
</evidence>
<evidence type="ECO:0000256" key="1">
    <source>
        <dbReference type="SAM" id="Phobius"/>
    </source>
</evidence>
<keyword evidence="1" id="KW-0472">Membrane</keyword>
<keyword evidence="3" id="KW-1185">Reference proteome</keyword>
<gene>
    <name evidence="2" type="ORF">K443DRAFT_522562</name>
</gene>
<reference evidence="3" key="2">
    <citation type="submission" date="2015-01" db="EMBL/GenBank/DDBJ databases">
        <title>Evolutionary Origins and Diversification of the Mycorrhizal Mutualists.</title>
        <authorList>
            <consortium name="DOE Joint Genome Institute"/>
            <consortium name="Mycorrhizal Genomics Consortium"/>
            <person name="Kohler A."/>
            <person name="Kuo A."/>
            <person name="Nagy L.G."/>
            <person name="Floudas D."/>
            <person name="Copeland A."/>
            <person name="Barry K.W."/>
            <person name="Cichocki N."/>
            <person name="Veneault-Fourrey C."/>
            <person name="LaButti K."/>
            <person name="Lindquist E.A."/>
            <person name="Lipzen A."/>
            <person name="Lundell T."/>
            <person name="Morin E."/>
            <person name="Murat C."/>
            <person name="Riley R."/>
            <person name="Ohm R."/>
            <person name="Sun H."/>
            <person name="Tunlid A."/>
            <person name="Henrissat B."/>
            <person name="Grigoriev I.V."/>
            <person name="Hibbett D.S."/>
            <person name="Martin F."/>
        </authorList>
    </citation>
    <scope>NUCLEOTIDE SEQUENCE [LARGE SCALE GENOMIC DNA]</scope>
    <source>
        <strain evidence="3">LaAM-08-1</strain>
    </source>
</reference>
<evidence type="ECO:0000313" key="3">
    <source>
        <dbReference type="Proteomes" id="UP000054477"/>
    </source>
</evidence>
<keyword evidence="1" id="KW-0812">Transmembrane</keyword>
<feature type="transmembrane region" description="Helical" evidence="1">
    <location>
        <begin position="52"/>
        <end position="71"/>
    </location>
</feature>
<feature type="transmembrane region" description="Helical" evidence="1">
    <location>
        <begin position="78"/>
        <end position="96"/>
    </location>
</feature>
<name>A0A0C9WH77_9AGAR</name>
<keyword evidence="1" id="KW-1133">Transmembrane helix</keyword>
<accession>A0A0C9WH77</accession>
<dbReference type="HOGENOM" id="CLU_1917389_0_0_1"/>
<sequence length="132" mass="14707">MDGFYLPAARVFWFLNLSPLSVYHIYLLFFFSSDSYLDIYDPPRVVVLFLCYHDYLLAATHLMLCIVIGSLGNIPCSIYSFFGGTLVGSVISLNALESWSGTLTATIVFYAGVLCGRLTAEMETARSFQTLT</sequence>
<dbReference type="AlphaFoldDB" id="A0A0C9WH77"/>
<dbReference type="Proteomes" id="UP000054477">
    <property type="component" value="Unassembled WGS sequence"/>
</dbReference>